<sequence>MMATVLPNDAYTPMIPAISGRSIYMDGWETTLAADWTPNGMNSPVLTDWIGLDNQLKTRSGTSAEVVIEWIGEDGAMIR</sequence>
<keyword evidence="2" id="KW-1185">Reference proteome</keyword>
<organism evidence="1 2">
    <name type="scientific">Paludibacterium denitrificans</name>
    <dbReference type="NCBI Taxonomy" id="2675226"/>
    <lineage>
        <taxon>Bacteria</taxon>
        <taxon>Pseudomonadati</taxon>
        <taxon>Pseudomonadota</taxon>
        <taxon>Betaproteobacteria</taxon>
        <taxon>Neisseriales</taxon>
        <taxon>Chromobacteriaceae</taxon>
        <taxon>Paludibacterium</taxon>
    </lineage>
</organism>
<protein>
    <submittedName>
        <fullName evidence="1">Uncharacterized protein</fullName>
    </submittedName>
</protein>
<accession>A0A844GED6</accession>
<evidence type="ECO:0000313" key="1">
    <source>
        <dbReference type="EMBL" id="MTD33680.1"/>
    </source>
</evidence>
<dbReference type="Proteomes" id="UP000446658">
    <property type="component" value="Unassembled WGS sequence"/>
</dbReference>
<proteinExistence type="predicted"/>
<gene>
    <name evidence="1" type="ORF">GKE73_13525</name>
</gene>
<name>A0A844GED6_9NEIS</name>
<evidence type="ECO:0000313" key="2">
    <source>
        <dbReference type="Proteomes" id="UP000446658"/>
    </source>
</evidence>
<comment type="caution">
    <text evidence="1">The sequence shown here is derived from an EMBL/GenBank/DDBJ whole genome shotgun (WGS) entry which is preliminary data.</text>
</comment>
<dbReference type="AlphaFoldDB" id="A0A844GED6"/>
<dbReference type="EMBL" id="WLYX01000001">
    <property type="protein sequence ID" value="MTD33680.1"/>
    <property type="molecule type" value="Genomic_DNA"/>
</dbReference>
<reference evidence="1 2" key="1">
    <citation type="submission" date="2019-11" db="EMBL/GenBank/DDBJ databases">
        <title>Draft genome sequence of Paludibacterium sp. dN18-1.</title>
        <authorList>
            <person name="Im W.-T."/>
        </authorList>
    </citation>
    <scope>NUCLEOTIDE SEQUENCE [LARGE SCALE GENOMIC DNA]</scope>
    <source>
        <strain evidence="2">dN 18-1</strain>
    </source>
</reference>